<dbReference type="InterPro" id="IPR011993">
    <property type="entry name" value="PH-like_dom_sf"/>
</dbReference>
<feature type="domain" description="Ras-associating" evidence="4">
    <location>
        <begin position="265"/>
        <end position="392"/>
    </location>
</feature>
<dbReference type="InterPro" id="IPR047887">
    <property type="entry name" value="ARHGAP20_PH"/>
</dbReference>
<dbReference type="PROSITE" id="PS50200">
    <property type="entry name" value="RA"/>
    <property type="match status" value="1"/>
</dbReference>
<dbReference type="InterPro" id="IPR035899">
    <property type="entry name" value="DBL_dom_sf"/>
</dbReference>
<dbReference type="PROSITE" id="PS50010">
    <property type="entry name" value="DH_2"/>
    <property type="match status" value="1"/>
</dbReference>
<feature type="compositionally biased region" description="Polar residues" evidence="2">
    <location>
        <begin position="1199"/>
        <end position="1229"/>
    </location>
</feature>
<dbReference type="SUPFAM" id="SSF48350">
    <property type="entry name" value="GTPase activation domain, GAP"/>
    <property type="match status" value="1"/>
</dbReference>
<feature type="compositionally biased region" description="Low complexity" evidence="2">
    <location>
        <begin position="670"/>
        <end position="683"/>
    </location>
</feature>
<feature type="compositionally biased region" description="Polar residues" evidence="2">
    <location>
        <begin position="620"/>
        <end position="638"/>
    </location>
</feature>
<dbReference type="Gene3D" id="2.30.29.30">
    <property type="entry name" value="Pleckstrin-homology domain (PH domain)/Phosphotyrosine-binding domain (PTB)"/>
    <property type="match status" value="1"/>
</dbReference>
<dbReference type="PANTHER" id="PTHR23179:SF3">
    <property type="entry name" value="RHO GTPASE-ACTIVATING PROTEIN 20"/>
    <property type="match status" value="1"/>
</dbReference>
<feature type="compositionally biased region" description="Low complexity" evidence="2">
    <location>
        <begin position="751"/>
        <end position="761"/>
    </location>
</feature>
<feature type="compositionally biased region" description="Polar residues" evidence="2">
    <location>
        <begin position="916"/>
        <end position="929"/>
    </location>
</feature>
<evidence type="ECO:0000256" key="1">
    <source>
        <dbReference type="ARBA" id="ARBA00022468"/>
    </source>
</evidence>
<feature type="region of interest" description="Disordered" evidence="2">
    <location>
        <begin position="664"/>
        <end position="694"/>
    </location>
</feature>
<feature type="compositionally biased region" description="Low complexity" evidence="2">
    <location>
        <begin position="1385"/>
        <end position="1407"/>
    </location>
</feature>
<evidence type="ECO:0000259" key="3">
    <source>
        <dbReference type="PROSITE" id="PS50010"/>
    </source>
</evidence>
<dbReference type="PANTHER" id="PTHR23179">
    <property type="entry name" value="T-CELL ACTIVATION RHO GTPASE ACTIVATING PROTEIN-RELATED"/>
    <property type="match status" value="1"/>
</dbReference>
<dbReference type="SUPFAM" id="SSF50729">
    <property type="entry name" value="PH domain-like"/>
    <property type="match status" value="1"/>
</dbReference>
<keyword evidence="7" id="KW-1185">Reference proteome</keyword>
<evidence type="ECO:0000256" key="2">
    <source>
        <dbReference type="SAM" id="MobiDB-lite"/>
    </source>
</evidence>
<feature type="compositionally biased region" description="Polar residues" evidence="2">
    <location>
        <begin position="95"/>
        <end position="105"/>
    </location>
</feature>
<name>A0A8W8J4M8_MAGGI</name>
<dbReference type="InterPro" id="IPR000198">
    <property type="entry name" value="RhoGAP_dom"/>
</dbReference>
<dbReference type="CDD" id="cd13319">
    <property type="entry name" value="PH_RARhoGAP"/>
    <property type="match status" value="1"/>
</dbReference>
<dbReference type="EnsemblMetazoa" id="G17226.10">
    <property type="protein sequence ID" value="G17226.10:cds"/>
    <property type="gene ID" value="G17226"/>
</dbReference>
<feature type="compositionally biased region" description="Acidic residues" evidence="2">
    <location>
        <begin position="1048"/>
        <end position="1059"/>
    </location>
</feature>
<protein>
    <recommendedName>
        <fullName evidence="8">Rho GTPase-activating protein 20</fullName>
    </recommendedName>
</protein>
<feature type="compositionally biased region" description="Low complexity" evidence="2">
    <location>
        <begin position="1244"/>
        <end position="1254"/>
    </location>
</feature>
<feature type="compositionally biased region" description="Polar residues" evidence="2">
    <location>
        <begin position="1092"/>
        <end position="1109"/>
    </location>
</feature>
<dbReference type="Gene3D" id="1.20.900.10">
    <property type="entry name" value="Dbl homology (DH) domain"/>
    <property type="match status" value="1"/>
</dbReference>
<feature type="region of interest" description="Disordered" evidence="2">
    <location>
        <begin position="1323"/>
        <end position="1435"/>
    </location>
</feature>
<feature type="region of interest" description="Disordered" evidence="2">
    <location>
        <begin position="896"/>
        <end position="931"/>
    </location>
</feature>
<sequence length="1435" mass="162014">MFFDIHMAVEWHLHWSAKDNEVDFEVQRIPDYEKYLSDLLEDTDPQHPDYEDLSKAANRAKTMVREHEDELGTNNDQIKMDRIQQRFPNDDLQLRDNTPPTTRSLSARRKSAPGAVLFKTLGKNRSSSNLWSSSSMGKKEMDLVTPLRHGGNSHRQFILEGHVEFAQGMQTQDRYLFLFNDLLLVAKQKSSTTFKLKHRIRVCELWLATCIYDVSEATLPPDKSFVLGWPVTNVVATFKSVELKELWLNKLNETIELERMKEANKTVKVKVHSRDLDQTCTLQIDNHTTAKDLLSQCIGKFHITESEASACQLWVKTGKEESPYPLIDITKSYQWKSNIMLFLIKGHELPHSIKFSQLRDLAKTDDPMVSLDGMEPEGEGKSSEFILQNRLKGSKKHSFDESNKGNKSKSKKSPFNFFKRGKDDKNNNTTPPGKLFGHPLHDVMLDGQLPKAVMELMRLVIINGPYTKGVFRKSCNVVGHLLKEYLRNLPHCLLHEELYEDWISLSEEENTSQKLEKVKGLLNRLPEGHRELLKHLLCVLYHIDKNHKENMMTSYNLSVCIAPSILWAKQGDDPVRALAMAKSPQLIVEYLINNCMELFGEDVIFLFGDLLEHKMRQDSSTDSDSMHSVLSMPDSASGSIMRHDDSSVDSLDRIMCFDDSSPNLAKSHISPSSLSRDSGLYSSQENLDNGSKNRVNTTLVKSRSGCHLYFEDEPVSYPSEINGPLTRLSRDRESRLQRQKSVAESTPPTSPQSKLSYSSLDSSLTDSMGSFMNRQFSKDTDNSDQWFTADESFRESFDSARDFKDDSSINFQRSNSVSATMQKSVKNIQYLVSPPVSPRSKRKSSSMDLHLNLSQTKSYPLPRTCFSQEKLSDPTSARYGHSAMDLSHSSNPLKQLSRYSSQGLGTSPPPHVVLQQHKSVQKPTQNTPMRASYDSAIISQFDKDTFKTEMHVTKHVPTPKSDSDSDVTLTNNSDSPAVSRPEKPPSYDEALRRKNRIEKGLPLETLSEQDIQKEKERQQRAKSLYKDSIRKMELESTYKRQSFGETSSESESESAEEDVYVSLKNPKKIYEESMKLFEEQAQRTPPTHYENKNISNVSATNIQRSSSDSAEYLNKVGVTSKHRDPSPNYRVTSSHRDSSPSATRLSHSSSSVSNSSSETVTDSRQSSPNQRERSESSPVIPRHHFPKTSALKFKANYGQIDSAQSSSAIHSEQSVNNSPLTRDGSSVNKPSPREVTKSVPKLESSVQTPSSNSSTLIREKRLVKSHDFVDSSKASSPRTVSQESPRKNLTVLSKSRDSTVITNHRDLYARSSTAHNRLSASLEFSTRDTEKSQRKQDLPWSVKSLKQIYDKDGPKPSGDNVKDTGARPPPPPYQPPPPFRRPDFSRLSQSSQSSVGSGSTGRSTPPSKGLPTHRRSGGPQAFSYRTEEDPDISYV</sequence>
<feature type="compositionally biased region" description="Basic and acidic residues" evidence="2">
    <location>
        <begin position="1325"/>
        <end position="1337"/>
    </location>
</feature>
<feature type="compositionally biased region" description="Polar residues" evidence="2">
    <location>
        <begin position="1272"/>
        <end position="1283"/>
    </location>
</feature>
<accession>A0A8W8J4M8</accession>
<feature type="region of interest" description="Disordered" evidence="2">
    <location>
        <begin position="954"/>
        <end position="1060"/>
    </location>
</feature>
<feature type="compositionally biased region" description="Basic and acidic residues" evidence="2">
    <location>
        <begin position="1010"/>
        <end position="1038"/>
    </location>
</feature>
<feature type="compositionally biased region" description="Polar residues" evidence="2">
    <location>
        <begin position="966"/>
        <end position="976"/>
    </location>
</feature>
<dbReference type="SUPFAM" id="SSF48065">
    <property type="entry name" value="DBL homology domain (DH-domain)"/>
    <property type="match status" value="1"/>
</dbReference>
<dbReference type="FunFam" id="2.30.29.30:FF:000217">
    <property type="entry name" value="Rho GTPase activating protein 20"/>
    <property type="match status" value="1"/>
</dbReference>
<dbReference type="Proteomes" id="UP000005408">
    <property type="component" value="Unassembled WGS sequence"/>
</dbReference>
<feature type="region of interest" description="Disordered" evidence="2">
    <location>
        <begin position="393"/>
        <end position="435"/>
    </location>
</feature>
<reference evidence="6" key="1">
    <citation type="submission" date="2022-08" db="UniProtKB">
        <authorList>
            <consortium name="EnsemblMetazoa"/>
        </authorList>
    </citation>
    <scope>IDENTIFICATION</scope>
    <source>
        <strain evidence="6">05x7-T-G4-1.051#20</strain>
    </source>
</reference>
<feature type="compositionally biased region" description="Polar residues" evidence="2">
    <location>
        <begin position="684"/>
        <end position="694"/>
    </location>
</feature>
<feature type="compositionally biased region" description="Low complexity" evidence="2">
    <location>
        <begin position="1139"/>
        <end position="1157"/>
    </location>
</feature>
<feature type="domain" description="DH" evidence="3">
    <location>
        <begin position="26"/>
        <end position="70"/>
    </location>
</feature>
<feature type="compositionally biased region" description="Basic and acidic residues" evidence="2">
    <location>
        <begin position="980"/>
        <end position="1001"/>
    </location>
</feature>
<dbReference type="GO" id="GO:0005096">
    <property type="term" value="F:GTPase activator activity"/>
    <property type="evidence" value="ECO:0007669"/>
    <property type="project" value="UniProtKB-KW"/>
</dbReference>
<proteinExistence type="predicted"/>
<feature type="region of interest" description="Disordered" evidence="2">
    <location>
        <begin position="86"/>
        <end position="109"/>
    </location>
</feature>
<feature type="domain" description="Rho-GAP" evidence="5">
    <location>
        <begin position="369"/>
        <end position="599"/>
    </location>
</feature>
<dbReference type="GO" id="GO:0005085">
    <property type="term" value="F:guanyl-nucleotide exchange factor activity"/>
    <property type="evidence" value="ECO:0007669"/>
    <property type="project" value="InterPro"/>
</dbReference>
<dbReference type="Pfam" id="PF00788">
    <property type="entry name" value="RA"/>
    <property type="match status" value="1"/>
</dbReference>
<feature type="compositionally biased region" description="Pro residues" evidence="2">
    <location>
        <begin position="1367"/>
        <end position="1379"/>
    </location>
</feature>
<keyword evidence="1" id="KW-0343">GTPase activation</keyword>
<evidence type="ECO:0000259" key="5">
    <source>
        <dbReference type="PROSITE" id="PS50238"/>
    </source>
</evidence>
<feature type="compositionally biased region" description="Polar residues" evidence="2">
    <location>
        <begin position="1158"/>
        <end position="1169"/>
    </location>
</feature>
<dbReference type="GO" id="GO:0007165">
    <property type="term" value="P:signal transduction"/>
    <property type="evidence" value="ECO:0007669"/>
    <property type="project" value="InterPro"/>
</dbReference>
<dbReference type="InterPro" id="IPR008936">
    <property type="entry name" value="Rho_GTPase_activation_prot"/>
</dbReference>
<dbReference type="Pfam" id="PF00620">
    <property type="entry name" value="RhoGAP"/>
    <property type="match status" value="1"/>
</dbReference>
<feature type="compositionally biased region" description="Polar residues" evidence="2">
    <location>
        <begin position="896"/>
        <end position="905"/>
    </location>
</feature>
<evidence type="ECO:0000313" key="7">
    <source>
        <dbReference type="Proteomes" id="UP000005408"/>
    </source>
</evidence>
<organism evidence="6 7">
    <name type="scientific">Magallana gigas</name>
    <name type="common">Pacific oyster</name>
    <name type="synonym">Crassostrea gigas</name>
    <dbReference type="NCBI Taxonomy" id="29159"/>
    <lineage>
        <taxon>Eukaryota</taxon>
        <taxon>Metazoa</taxon>
        <taxon>Spiralia</taxon>
        <taxon>Lophotrochozoa</taxon>
        <taxon>Mollusca</taxon>
        <taxon>Bivalvia</taxon>
        <taxon>Autobranchia</taxon>
        <taxon>Pteriomorphia</taxon>
        <taxon>Ostreida</taxon>
        <taxon>Ostreoidea</taxon>
        <taxon>Ostreidae</taxon>
        <taxon>Magallana</taxon>
    </lineage>
</organism>
<dbReference type="SMART" id="SM00324">
    <property type="entry name" value="RhoGAP"/>
    <property type="match status" value="1"/>
</dbReference>
<dbReference type="InterPro" id="IPR000219">
    <property type="entry name" value="DH_dom"/>
</dbReference>
<evidence type="ECO:0008006" key="8">
    <source>
        <dbReference type="Google" id="ProtNLM"/>
    </source>
</evidence>
<evidence type="ECO:0000313" key="6">
    <source>
        <dbReference type="EnsemblMetazoa" id="G17226.10:cds"/>
    </source>
</evidence>
<dbReference type="Pfam" id="PF22286">
    <property type="entry name" value="RHG20_PH"/>
    <property type="match status" value="1"/>
</dbReference>
<feature type="region of interest" description="Disordered" evidence="2">
    <location>
        <begin position="618"/>
        <end position="644"/>
    </location>
</feature>
<feature type="region of interest" description="Disordered" evidence="2">
    <location>
        <begin position="719"/>
        <end position="761"/>
    </location>
</feature>
<feature type="compositionally biased region" description="Basic and acidic residues" evidence="2">
    <location>
        <begin position="1257"/>
        <end position="1270"/>
    </location>
</feature>
<evidence type="ECO:0000259" key="4">
    <source>
        <dbReference type="PROSITE" id="PS50200"/>
    </source>
</evidence>
<dbReference type="Gene3D" id="1.10.555.10">
    <property type="entry name" value="Rho GTPase activation protein"/>
    <property type="match status" value="1"/>
</dbReference>
<dbReference type="InterPro" id="IPR000159">
    <property type="entry name" value="RA_dom"/>
</dbReference>
<dbReference type="PROSITE" id="PS50238">
    <property type="entry name" value="RHOGAP"/>
    <property type="match status" value="1"/>
</dbReference>
<feature type="region of interest" description="Disordered" evidence="2">
    <location>
        <begin position="1076"/>
        <end position="1289"/>
    </location>
</feature>
<feature type="compositionally biased region" description="Basic and acidic residues" evidence="2">
    <location>
        <begin position="1348"/>
        <end position="1365"/>
    </location>
</feature>